<dbReference type="Proteomes" id="UP000001219">
    <property type="component" value="Chromosome"/>
</dbReference>
<feature type="domain" description="DUF202" evidence="6">
    <location>
        <begin position="4"/>
        <end position="70"/>
    </location>
</feature>
<dbReference type="EMBL" id="CP001802">
    <property type="protein sequence ID" value="ACY23549.1"/>
    <property type="molecule type" value="Genomic_DNA"/>
</dbReference>
<dbReference type="InterPro" id="IPR003807">
    <property type="entry name" value="DUF202"/>
</dbReference>
<dbReference type="Pfam" id="PF02656">
    <property type="entry name" value="DUF202"/>
    <property type="match status" value="1"/>
</dbReference>
<evidence type="ECO:0000256" key="3">
    <source>
        <dbReference type="ARBA" id="ARBA00022989"/>
    </source>
</evidence>
<feature type="transmembrane region" description="Helical" evidence="5">
    <location>
        <begin position="12"/>
        <end position="34"/>
    </location>
</feature>
<protein>
    <recommendedName>
        <fullName evidence="6">DUF202 domain-containing protein</fullName>
    </recommendedName>
</protein>
<dbReference type="eggNOG" id="COG2149">
    <property type="taxonomic scope" value="Bacteria"/>
</dbReference>
<gene>
    <name evidence="7" type="ordered locus">Gbro_4409</name>
</gene>
<dbReference type="KEGG" id="gbr:Gbro_4409"/>
<dbReference type="GO" id="GO:0012505">
    <property type="term" value="C:endomembrane system"/>
    <property type="evidence" value="ECO:0007669"/>
    <property type="project" value="UniProtKB-SubCell"/>
</dbReference>
<proteinExistence type="predicted"/>
<keyword evidence="4 5" id="KW-0472">Membrane</keyword>
<dbReference type="HOGENOM" id="CLU_053359_4_1_11"/>
<keyword evidence="3 5" id="KW-1133">Transmembrane helix</keyword>
<name>D0L663_GORB4</name>
<keyword evidence="2 5" id="KW-0812">Transmembrane</keyword>
<evidence type="ECO:0000313" key="8">
    <source>
        <dbReference type="Proteomes" id="UP000001219"/>
    </source>
</evidence>
<evidence type="ECO:0000256" key="1">
    <source>
        <dbReference type="ARBA" id="ARBA00004127"/>
    </source>
</evidence>
<evidence type="ECO:0000259" key="6">
    <source>
        <dbReference type="Pfam" id="PF02656"/>
    </source>
</evidence>
<dbReference type="AlphaFoldDB" id="D0L663"/>
<sequence>MDARFTLAAERTLLAWIRTSLGFLAGGVAIVYIAPDVTDTVVETSLGLVMIAVGCAVTLIGGYRWRKVTRALQYGDPMPGPSAVLFLVAAIVVVAVAVAVSIVLQNY</sequence>
<feature type="transmembrane region" description="Helical" evidence="5">
    <location>
        <begin position="46"/>
        <end position="63"/>
    </location>
</feature>
<reference evidence="8" key="1">
    <citation type="submission" date="2009-10" db="EMBL/GenBank/DDBJ databases">
        <title>The complete chromosome of Gordonia bronchialis DSM 43247.</title>
        <authorList>
            <consortium name="US DOE Joint Genome Institute (JGI-PGF)"/>
            <person name="Lucas S."/>
            <person name="Copeland A."/>
            <person name="Lapidus A."/>
            <person name="Glavina del Rio T."/>
            <person name="Dalin E."/>
            <person name="Tice H."/>
            <person name="Bruce D."/>
            <person name="Goodwin L."/>
            <person name="Pitluck S."/>
            <person name="Kyrpides N."/>
            <person name="Mavromatis K."/>
            <person name="Ivanova N."/>
            <person name="Ovchinnikova G."/>
            <person name="Saunders E."/>
            <person name="Brettin T."/>
            <person name="Detter J.C."/>
            <person name="Han C."/>
            <person name="Larimer F."/>
            <person name="Land M."/>
            <person name="Hauser L."/>
            <person name="Markowitz V."/>
            <person name="Cheng J.-F."/>
            <person name="Hugenholtz P."/>
            <person name="Woyke T."/>
            <person name="Wu D."/>
            <person name="Jando M."/>
            <person name="Schneider S."/>
            <person name="Goeker M."/>
            <person name="Klenk H.-P."/>
            <person name="Eisen J.A."/>
        </authorList>
    </citation>
    <scope>NUCLEOTIDE SEQUENCE [LARGE SCALE GENOMIC DNA]</scope>
    <source>
        <strain evidence="8">ATCC 25592 / DSM 43247 / BCRC 13721 / JCM 3198 / KCTC 3076 / NBRC 16047 / NCTC 10667</strain>
    </source>
</reference>
<reference evidence="7 8" key="2">
    <citation type="journal article" date="2010" name="Stand. Genomic Sci.">
        <title>Complete genome sequence of Gordonia bronchialis type strain (3410).</title>
        <authorList>
            <person name="Ivanova N."/>
            <person name="Sikorski J."/>
            <person name="Jando M."/>
            <person name="Lapidus A."/>
            <person name="Nolan M."/>
            <person name="Lucas S."/>
            <person name="Del Rio T.G."/>
            <person name="Tice H."/>
            <person name="Copeland A."/>
            <person name="Cheng J.F."/>
            <person name="Chen F."/>
            <person name="Bruce D."/>
            <person name="Goodwin L."/>
            <person name="Pitluck S."/>
            <person name="Mavromatis K."/>
            <person name="Ovchinnikova G."/>
            <person name="Pati A."/>
            <person name="Chen A."/>
            <person name="Palaniappan K."/>
            <person name="Land M."/>
            <person name="Hauser L."/>
            <person name="Chang Y.J."/>
            <person name="Jeffries C.D."/>
            <person name="Chain P."/>
            <person name="Saunders E."/>
            <person name="Han C."/>
            <person name="Detter J.C."/>
            <person name="Brettin T."/>
            <person name="Rohde M."/>
            <person name="Goker M."/>
            <person name="Bristow J."/>
            <person name="Eisen J.A."/>
            <person name="Markowitz V."/>
            <person name="Hugenholtz P."/>
            <person name="Klenk H.P."/>
            <person name="Kyrpides N.C."/>
        </authorList>
    </citation>
    <scope>NUCLEOTIDE SEQUENCE [LARGE SCALE GENOMIC DNA]</scope>
    <source>
        <strain evidence="8">ATCC 25592 / DSM 43247 / BCRC 13721 / JCM 3198 / KCTC 3076 / NBRC 16047 / NCTC 10667</strain>
    </source>
</reference>
<evidence type="ECO:0000256" key="4">
    <source>
        <dbReference type="ARBA" id="ARBA00023136"/>
    </source>
</evidence>
<feature type="transmembrane region" description="Helical" evidence="5">
    <location>
        <begin position="84"/>
        <end position="104"/>
    </location>
</feature>
<dbReference type="RefSeq" id="WP_012836038.1">
    <property type="nucleotide sequence ID" value="NC_013441.1"/>
</dbReference>
<keyword evidence="8" id="KW-1185">Reference proteome</keyword>
<organism evidence="7 8">
    <name type="scientific">Gordonia bronchialis (strain ATCC 25592 / DSM 43247 / BCRC 13721 / JCM 3198 / KCTC 3076 / NBRC 16047 / NCTC 10667)</name>
    <name type="common">Rhodococcus bronchialis</name>
    <dbReference type="NCBI Taxonomy" id="526226"/>
    <lineage>
        <taxon>Bacteria</taxon>
        <taxon>Bacillati</taxon>
        <taxon>Actinomycetota</taxon>
        <taxon>Actinomycetes</taxon>
        <taxon>Mycobacteriales</taxon>
        <taxon>Gordoniaceae</taxon>
        <taxon>Gordonia</taxon>
    </lineage>
</organism>
<comment type="subcellular location">
    <subcellularLocation>
        <location evidence="1">Endomembrane system</location>
        <topology evidence="1">Multi-pass membrane protein</topology>
    </subcellularLocation>
</comment>
<evidence type="ECO:0000256" key="5">
    <source>
        <dbReference type="SAM" id="Phobius"/>
    </source>
</evidence>
<accession>D0L663</accession>
<evidence type="ECO:0000313" key="7">
    <source>
        <dbReference type="EMBL" id="ACY23549.1"/>
    </source>
</evidence>
<evidence type="ECO:0000256" key="2">
    <source>
        <dbReference type="ARBA" id="ARBA00022692"/>
    </source>
</evidence>
<dbReference type="STRING" id="526226.Gbro_4409"/>